<comment type="subcellular location">
    <subcellularLocation>
        <location evidence="1">Cell envelope</location>
    </subcellularLocation>
</comment>
<evidence type="ECO:0000259" key="5">
    <source>
        <dbReference type="Pfam" id="PF25917"/>
    </source>
</evidence>
<comment type="similarity">
    <text evidence="2">Belongs to the membrane fusion protein (MFP) (TC 8.A.1) family.</text>
</comment>
<dbReference type="OrthoDB" id="9801814at2"/>
<dbReference type="InterPro" id="IPR058627">
    <property type="entry name" value="MdtA-like_C"/>
</dbReference>
<evidence type="ECO:0000259" key="6">
    <source>
        <dbReference type="Pfam" id="PF25944"/>
    </source>
</evidence>
<dbReference type="GO" id="GO:0030313">
    <property type="term" value="C:cell envelope"/>
    <property type="evidence" value="ECO:0007669"/>
    <property type="project" value="UniProtKB-SubCell"/>
</dbReference>
<dbReference type="PANTHER" id="PTHR30158">
    <property type="entry name" value="ACRA/E-RELATED COMPONENT OF DRUG EFFLUX TRANSPORTER"/>
    <property type="match status" value="1"/>
</dbReference>
<evidence type="ECO:0000259" key="4">
    <source>
        <dbReference type="Pfam" id="PF25876"/>
    </source>
</evidence>
<dbReference type="PROSITE" id="PS51257">
    <property type="entry name" value="PROKAR_LIPOPROTEIN"/>
    <property type="match status" value="1"/>
</dbReference>
<protein>
    <submittedName>
        <fullName evidence="8">Efflux transporter periplasmic adaptor subunit</fullName>
    </submittedName>
</protein>
<comment type="caution">
    <text evidence="8">The sequence shown here is derived from an EMBL/GenBank/DDBJ whole genome shotgun (WGS) entry which is preliminary data.</text>
</comment>
<organism evidence="8 9">
    <name type="scientific">Flavobacterium aurantiibacter</name>
    <dbReference type="NCBI Taxonomy" id="2023067"/>
    <lineage>
        <taxon>Bacteria</taxon>
        <taxon>Pseudomonadati</taxon>
        <taxon>Bacteroidota</taxon>
        <taxon>Flavobacteriia</taxon>
        <taxon>Flavobacteriales</taxon>
        <taxon>Flavobacteriaceae</taxon>
        <taxon>Flavobacterium</taxon>
    </lineage>
</organism>
<dbReference type="GO" id="GO:0046677">
    <property type="term" value="P:response to antibiotic"/>
    <property type="evidence" value="ECO:0007669"/>
    <property type="project" value="TreeGrafter"/>
</dbReference>
<accession>A0A255ZPR6</accession>
<keyword evidence="3" id="KW-0732">Signal</keyword>
<feature type="signal peptide" evidence="3">
    <location>
        <begin position="1"/>
        <end position="22"/>
    </location>
</feature>
<dbReference type="Pfam" id="PF25944">
    <property type="entry name" value="Beta-barrel_RND"/>
    <property type="match status" value="1"/>
</dbReference>
<dbReference type="AlphaFoldDB" id="A0A255ZPR6"/>
<evidence type="ECO:0000256" key="2">
    <source>
        <dbReference type="ARBA" id="ARBA00009477"/>
    </source>
</evidence>
<dbReference type="InterPro" id="IPR058625">
    <property type="entry name" value="MdtA-like_BSH"/>
</dbReference>
<evidence type="ECO:0000259" key="7">
    <source>
        <dbReference type="Pfam" id="PF25967"/>
    </source>
</evidence>
<dbReference type="Proteomes" id="UP000216035">
    <property type="component" value="Unassembled WGS sequence"/>
</dbReference>
<sequence>MVKKMIVAAVLVCLGSASCSHKETEKQENVTFAVTAPIQIDTTFVKQYVAQIRSVQNVEIRAQERGFLEHIYVDEGQFVTKGQLLFKIMPRLYQAELQKAQAEAKAAAIELKNAKTLADKNIVSKNEQLVAQARLEQANAAVSMAKLHLSFTEIRAPFSGTVDRIPKKLGSLIDEGEILTTLSDNSHMFAYFNVSEPEYLDYKLHVSDRGETNVDLLLANGDTLPYKGKIEVIESEFDAETGNIAFRAGFPNPKQLLKHGETGKVQMQFPMRNAIVIPQKTTYEIQDKKFVFVVNAANQVKSREIVVAGELPDLYVIKTGLKVGEKIVLDGIQKLNDNDHIKYAFEEPKALLHKLKLKVE</sequence>
<dbReference type="InterPro" id="IPR058624">
    <property type="entry name" value="MdtA-like_HH"/>
</dbReference>
<name>A0A255ZPR6_9FLAO</name>
<dbReference type="Gene3D" id="2.40.420.20">
    <property type="match status" value="1"/>
</dbReference>
<feature type="domain" description="Multidrug resistance protein MdtA-like barrel-sandwich hybrid" evidence="5">
    <location>
        <begin position="57"/>
        <end position="177"/>
    </location>
</feature>
<evidence type="ECO:0000256" key="1">
    <source>
        <dbReference type="ARBA" id="ARBA00004196"/>
    </source>
</evidence>
<dbReference type="InterPro" id="IPR006143">
    <property type="entry name" value="RND_pump_MFP"/>
</dbReference>
<dbReference type="EMBL" id="NOXX01000210">
    <property type="protein sequence ID" value="OYQ42904.1"/>
    <property type="molecule type" value="Genomic_DNA"/>
</dbReference>
<feature type="domain" description="Multidrug resistance protein MdtA-like beta-barrel" evidence="6">
    <location>
        <begin position="192"/>
        <end position="268"/>
    </location>
</feature>
<dbReference type="Pfam" id="PF25967">
    <property type="entry name" value="RND-MFP_C"/>
    <property type="match status" value="1"/>
</dbReference>
<gene>
    <name evidence="8" type="ORF">CHX27_11445</name>
</gene>
<dbReference type="PANTHER" id="PTHR30158:SF23">
    <property type="entry name" value="MULTIDRUG RESISTANCE PROTEIN MEXA"/>
    <property type="match status" value="1"/>
</dbReference>
<feature type="domain" description="Multidrug resistance protein MdtA-like alpha-helical hairpin" evidence="4">
    <location>
        <begin position="93"/>
        <end position="146"/>
    </location>
</feature>
<dbReference type="SUPFAM" id="SSF111369">
    <property type="entry name" value="HlyD-like secretion proteins"/>
    <property type="match status" value="1"/>
</dbReference>
<dbReference type="Gene3D" id="1.10.287.470">
    <property type="entry name" value="Helix hairpin bin"/>
    <property type="match status" value="1"/>
</dbReference>
<feature type="domain" description="Multidrug resistance protein MdtA-like C-terminal permuted SH3" evidence="7">
    <location>
        <begin position="273"/>
        <end position="334"/>
    </location>
</feature>
<dbReference type="GO" id="GO:0022857">
    <property type="term" value="F:transmembrane transporter activity"/>
    <property type="evidence" value="ECO:0007669"/>
    <property type="project" value="InterPro"/>
</dbReference>
<proteinExistence type="inferred from homology"/>
<feature type="chain" id="PRO_5012265338" evidence="3">
    <location>
        <begin position="23"/>
        <end position="360"/>
    </location>
</feature>
<dbReference type="RefSeq" id="WP_094486915.1">
    <property type="nucleotide sequence ID" value="NZ_NOXX01000210.1"/>
</dbReference>
<evidence type="ECO:0000313" key="9">
    <source>
        <dbReference type="Proteomes" id="UP000216035"/>
    </source>
</evidence>
<dbReference type="Pfam" id="PF25917">
    <property type="entry name" value="BSH_RND"/>
    <property type="match status" value="1"/>
</dbReference>
<dbReference type="GO" id="GO:0005886">
    <property type="term" value="C:plasma membrane"/>
    <property type="evidence" value="ECO:0007669"/>
    <property type="project" value="TreeGrafter"/>
</dbReference>
<keyword evidence="9" id="KW-1185">Reference proteome</keyword>
<dbReference type="InterPro" id="IPR058626">
    <property type="entry name" value="MdtA-like_b-barrel"/>
</dbReference>
<dbReference type="Gene3D" id="2.40.30.170">
    <property type="match status" value="1"/>
</dbReference>
<reference evidence="8 9" key="1">
    <citation type="submission" date="2017-07" db="EMBL/GenBank/DDBJ databases">
        <title>Flavobacterium cyanobacteriorum sp. nov., isolated from cyanobacterial aggregates in a eutrophic lake.</title>
        <authorList>
            <person name="Cai H."/>
        </authorList>
    </citation>
    <scope>NUCLEOTIDE SEQUENCE [LARGE SCALE GENOMIC DNA]</scope>
    <source>
        <strain evidence="8 9">TH167</strain>
    </source>
</reference>
<evidence type="ECO:0000313" key="8">
    <source>
        <dbReference type="EMBL" id="OYQ42904.1"/>
    </source>
</evidence>
<dbReference type="NCBIfam" id="TIGR01730">
    <property type="entry name" value="RND_mfp"/>
    <property type="match status" value="1"/>
</dbReference>
<evidence type="ECO:0000256" key="3">
    <source>
        <dbReference type="SAM" id="SignalP"/>
    </source>
</evidence>
<dbReference type="Pfam" id="PF25876">
    <property type="entry name" value="HH_MFP_RND"/>
    <property type="match status" value="1"/>
</dbReference>
<dbReference type="Gene3D" id="2.40.50.100">
    <property type="match status" value="1"/>
</dbReference>